<sequence length="172" mass="19077">MDKSDNFNNPLHPCNNHHQSRHRTPTLENVHSSHNPEKPVRTILGPAGIVQLAKGRKQAKVQEDGQECVISTQEYIRKVVEDMGEDDDFTRGPWLNAVKFSFINNGKIDQVVAIINSYNPNALGDLIVTLKDLLGSIHGAIHHKIINEGGYGKYITVGATVILHNVLVFSPK</sequence>
<dbReference type="PANTHER" id="PTHR14523">
    <property type="entry name" value="UNCHARACTERIZED PROTEIN C17ORF53 HOMOLOG"/>
    <property type="match status" value="1"/>
</dbReference>
<dbReference type="InterPro" id="IPR058570">
    <property type="entry name" value="HROB_OB"/>
</dbReference>
<dbReference type="Proteomes" id="UP000245207">
    <property type="component" value="Unassembled WGS sequence"/>
</dbReference>
<comment type="caution">
    <text evidence="3">The sequence shown here is derived from an EMBL/GenBank/DDBJ whole genome shotgun (WGS) entry which is preliminary data.</text>
</comment>
<dbReference type="InterPro" id="IPR028045">
    <property type="entry name" value="HROB"/>
</dbReference>
<dbReference type="OrthoDB" id="550780at2759"/>
<dbReference type="PANTHER" id="PTHR14523:SF1">
    <property type="entry name" value="HOMOLOGOUS RECOMBINATION OB-FOLD PROTEIN"/>
    <property type="match status" value="1"/>
</dbReference>
<keyword evidence="4" id="KW-1185">Reference proteome</keyword>
<protein>
    <recommendedName>
        <fullName evidence="2">Homologous recombination OB-fold protein OB-fold domain-containing protein</fullName>
    </recommendedName>
</protein>
<accession>A0A2U1MC60</accession>
<evidence type="ECO:0000313" key="4">
    <source>
        <dbReference type="Proteomes" id="UP000245207"/>
    </source>
</evidence>
<feature type="domain" description="Homologous recombination OB-fold protein OB-fold" evidence="2">
    <location>
        <begin position="107"/>
        <end position="172"/>
    </location>
</feature>
<proteinExistence type="predicted"/>
<dbReference type="Pfam" id="PF15072">
    <property type="entry name" value="HROB"/>
    <property type="match status" value="1"/>
</dbReference>
<organism evidence="3 4">
    <name type="scientific">Artemisia annua</name>
    <name type="common">Sweet wormwood</name>
    <dbReference type="NCBI Taxonomy" id="35608"/>
    <lineage>
        <taxon>Eukaryota</taxon>
        <taxon>Viridiplantae</taxon>
        <taxon>Streptophyta</taxon>
        <taxon>Embryophyta</taxon>
        <taxon>Tracheophyta</taxon>
        <taxon>Spermatophyta</taxon>
        <taxon>Magnoliopsida</taxon>
        <taxon>eudicotyledons</taxon>
        <taxon>Gunneridae</taxon>
        <taxon>Pentapetalae</taxon>
        <taxon>asterids</taxon>
        <taxon>campanulids</taxon>
        <taxon>Asterales</taxon>
        <taxon>Asteraceae</taxon>
        <taxon>Asteroideae</taxon>
        <taxon>Anthemideae</taxon>
        <taxon>Artemisiinae</taxon>
        <taxon>Artemisia</taxon>
    </lineage>
</organism>
<gene>
    <name evidence="3" type="ORF">CTI12_AA396120</name>
</gene>
<feature type="region of interest" description="Disordered" evidence="1">
    <location>
        <begin position="1"/>
        <end position="41"/>
    </location>
</feature>
<dbReference type="EMBL" id="PKPP01005778">
    <property type="protein sequence ID" value="PWA58859.1"/>
    <property type="molecule type" value="Genomic_DNA"/>
</dbReference>
<evidence type="ECO:0000259" key="2">
    <source>
        <dbReference type="Pfam" id="PF15072"/>
    </source>
</evidence>
<evidence type="ECO:0000256" key="1">
    <source>
        <dbReference type="SAM" id="MobiDB-lite"/>
    </source>
</evidence>
<dbReference type="AlphaFoldDB" id="A0A2U1MC60"/>
<name>A0A2U1MC60_ARTAN</name>
<evidence type="ECO:0000313" key="3">
    <source>
        <dbReference type="EMBL" id="PWA58859.1"/>
    </source>
</evidence>
<reference evidence="3 4" key="1">
    <citation type="journal article" date="2018" name="Mol. Plant">
        <title>The genome of Artemisia annua provides insight into the evolution of Asteraceae family and artemisinin biosynthesis.</title>
        <authorList>
            <person name="Shen Q."/>
            <person name="Zhang L."/>
            <person name="Liao Z."/>
            <person name="Wang S."/>
            <person name="Yan T."/>
            <person name="Shi P."/>
            <person name="Liu M."/>
            <person name="Fu X."/>
            <person name="Pan Q."/>
            <person name="Wang Y."/>
            <person name="Lv Z."/>
            <person name="Lu X."/>
            <person name="Zhang F."/>
            <person name="Jiang W."/>
            <person name="Ma Y."/>
            <person name="Chen M."/>
            <person name="Hao X."/>
            <person name="Li L."/>
            <person name="Tang Y."/>
            <person name="Lv G."/>
            <person name="Zhou Y."/>
            <person name="Sun X."/>
            <person name="Brodelius P.E."/>
            <person name="Rose J.K.C."/>
            <person name="Tang K."/>
        </authorList>
    </citation>
    <scope>NUCLEOTIDE SEQUENCE [LARGE SCALE GENOMIC DNA]</scope>
    <source>
        <strain evidence="4">cv. Huhao1</strain>
        <tissue evidence="3">Leaf</tissue>
    </source>
</reference>
<dbReference type="GO" id="GO:0000725">
    <property type="term" value="P:recombinational repair"/>
    <property type="evidence" value="ECO:0007669"/>
    <property type="project" value="InterPro"/>
</dbReference>